<accession>A0ACB9M3I2</accession>
<evidence type="ECO:0000313" key="1">
    <source>
        <dbReference type="EMBL" id="KAI4318077.1"/>
    </source>
</evidence>
<gene>
    <name evidence="1" type="ORF">L6164_025886</name>
</gene>
<organism evidence="1 2">
    <name type="scientific">Bauhinia variegata</name>
    <name type="common">Purple orchid tree</name>
    <name type="synonym">Phanera variegata</name>
    <dbReference type="NCBI Taxonomy" id="167791"/>
    <lineage>
        <taxon>Eukaryota</taxon>
        <taxon>Viridiplantae</taxon>
        <taxon>Streptophyta</taxon>
        <taxon>Embryophyta</taxon>
        <taxon>Tracheophyta</taxon>
        <taxon>Spermatophyta</taxon>
        <taxon>Magnoliopsida</taxon>
        <taxon>eudicotyledons</taxon>
        <taxon>Gunneridae</taxon>
        <taxon>Pentapetalae</taxon>
        <taxon>rosids</taxon>
        <taxon>fabids</taxon>
        <taxon>Fabales</taxon>
        <taxon>Fabaceae</taxon>
        <taxon>Cercidoideae</taxon>
        <taxon>Cercideae</taxon>
        <taxon>Bauhiniinae</taxon>
        <taxon>Bauhinia</taxon>
    </lineage>
</organism>
<keyword evidence="2" id="KW-1185">Reference proteome</keyword>
<evidence type="ECO:0000313" key="2">
    <source>
        <dbReference type="Proteomes" id="UP000828941"/>
    </source>
</evidence>
<dbReference type="Proteomes" id="UP000828941">
    <property type="component" value="Chromosome 10"/>
</dbReference>
<protein>
    <submittedName>
        <fullName evidence="1">Uncharacterized protein</fullName>
    </submittedName>
</protein>
<name>A0ACB9M3I2_BAUVA</name>
<proteinExistence type="predicted"/>
<dbReference type="EMBL" id="CM039435">
    <property type="protein sequence ID" value="KAI4318077.1"/>
    <property type="molecule type" value="Genomic_DNA"/>
</dbReference>
<comment type="caution">
    <text evidence="1">The sequence shown here is derived from an EMBL/GenBank/DDBJ whole genome shotgun (WGS) entry which is preliminary data.</text>
</comment>
<sequence>MALRGNSEQPGSKSEQKDNRIEISRNSVQQRCGQNHEEREGSTRQEITKLSPSKSTTSLPSRGLENIWFDTEKLPSEHNITVESSDECKNASFHVDHGTPKLEELVGRDTEATKLVQFCTEKKSNLSVIVVTRVAGIGKAYLAEAIYKKVKRQFNCCAWVDMLGKSTLNVFQDMLNLFSKTQPVSCPPSNASTIDEASLRKTFSSFLTEKVFLLVLDDISSQEDWTSVKEALPQNNRNGRVIMTSRLSKLFRLYTYRAGGTRSSRFLQSALEAAPAQI</sequence>
<reference evidence="1 2" key="1">
    <citation type="journal article" date="2022" name="DNA Res.">
        <title>Chromosomal-level genome assembly of the orchid tree Bauhinia variegata (Leguminosae; Cercidoideae) supports the allotetraploid origin hypothesis of Bauhinia.</title>
        <authorList>
            <person name="Zhong Y."/>
            <person name="Chen Y."/>
            <person name="Zheng D."/>
            <person name="Pang J."/>
            <person name="Liu Y."/>
            <person name="Luo S."/>
            <person name="Meng S."/>
            <person name="Qian L."/>
            <person name="Wei D."/>
            <person name="Dai S."/>
            <person name="Zhou R."/>
        </authorList>
    </citation>
    <scope>NUCLEOTIDE SEQUENCE [LARGE SCALE GENOMIC DNA]</scope>
    <source>
        <strain evidence="1">BV-YZ2020</strain>
    </source>
</reference>